<comment type="function">
    <text evidence="13">NDH-1 shuttles electrons from NADH, via FMN and iron-sulfur (Fe-S) centers, to quinones in the respiratory chain. The immediate electron acceptor for the enzyme in this species is believed to be ubiquinone. Couples the redox reaction to proton translocation (for every two electrons transferred, four hydrogen ions are translocated across the cytoplasmic membrane), and thus conserves the redox energy in a proton gradient.</text>
</comment>
<comment type="subcellular location">
    <subcellularLocation>
        <location evidence="13 14">Cell membrane</location>
        <topology evidence="13 14">Multi-pass membrane protein</topology>
    </subcellularLocation>
    <subcellularLocation>
        <location evidence="1">Membrane</location>
        <topology evidence="1">Multi-pass membrane protein</topology>
    </subcellularLocation>
</comment>
<proteinExistence type="inferred from homology"/>
<dbReference type="GO" id="GO:0048038">
    <property type="term" value="F:quinone binding"/>
    <property type="evidence" value="ECO:0007669"/>
    <property type="project" value="UniProtKB-KW"/>
</dbReference>
<gene>
    <name evidence="13" type="primary">nuoA</name>
    <name evidence="15" type="ORF">C5O18_02265</name>
</gene>
<sequence length="144" mass="16104">MASGVTETASYWSFGIFLLGIVGMCCFMLFIPFLLGGRDWGRAKNEPFESGVVSQGGARLRVSAKFYLVAMFFVIFDVEALFLYAWAISVRETGWLGFVEAAIFILVLLAGLFYLWRIGALDWAPEARRKRAARVAAEKAKQEN</sequence>
<dbReference type="PANTHER" id="PTHR11058:SF21">
    <property type="entry name" value="NADH-QUINONE OXIDOREDUCTASE SUBUNIT A"/>
    <property type="match status" value="1"/>
</dbReference>
<comment type="similarity">
    <text evidence="2 13 14">Belongs to the complex I subunit 3 family.</text>
</comment>
<keyword evidence="8 13" id="KW-1278">Translocase</keyword>
<evidence type="ECO:0000256" key="8">
    <source>
        <dbReference type="ARBA" id="ARBA00022967"/>
    </source>
</evidence>
<evidence type="ECO:0000256" key="2">
    <source>
        <dbReference type="ARBA" id="ARBA00008472"/>
    </source>
</evidence>
<dbReference type="Proteomes" id="UP000243900">
    <property type="component" value="Unassembled WGS sequence"/>
</dbReference>
<evidence type="ECO:0000256" key="12">
    <source>
        <dbReference type="ARBA" id="ARBA00023136"/>
    </source>
</evidence>
<dbReference type="EMBL" id="PTQZ01000025">
    <property type="protein sequence ID" value="PQA49480.1"/>
    <property type="molecule type" value="Genomic_DNA"/>
</dbReference>
<dbReference type="HAMAP" id="MF_01394">
    <property type="entry name" value="NDH1_NuoA"/>
    <property type="match status" value="1"/>
</dbReference>
<keyword evidence="12 13" id="KW-0472">Membrane</keyword>
<evidence type="ECO:0000256" key="9">
    <source>
        <dbReference type="ARBA" id="ARBA00022989"/>
    </source>
</evidence>
<evidence type="ECO:0000256" key="7">
    <source>
        <dbReference type="ARBA" id="ARBA00022719"/>
    </source>
</evidence>
<evidence type="ECO:0000256" key="11">
    <source>
        <dbReference type="ARBA" id="ARBA00023075"/>
    </source>
</evidence>
<keyword evidence="16" id="KW-1185">Reference proteome</keyword>
<dbReference type="GO" id="GO:0050136">
    <property type="term" value="F:NADH dehydrogenase (quinone) (non-electrogenic) activity"/>
    <property type="evidence" value="ECO:0007669"/>
    <property type="project" value="UniProtKB-UniRule"/>
</dbReference>
<keyword evidence="9 13" id="KW-1133">Transmembrane helix</keyword>
<evidence type="ECO:0000256" key="3">
    <source>
        <dbReference type="ARBA" id="ARBA00022448"/>
    </source>
</evidence>
<accession>A0A2P6AUD1</accession>
<evidence type="ECO:0000256" key="14">
    <source>
        <dbReference type="RuleBase" id="RU003639"/>
    </source>
</evidence>
<comment type="caution">
    <text evidence="15">The sequence shown here is derived from an EMBL/GenBank/DDBJ whole genome shotgun (WGS) entry which is preliminary data.</text>
</comment>
<keyword evidence="11 13" id="KW-0830">Ubiquinone</keyword>
<keyword evidence="6 13" id="KW-0812">Transmembrane</keyword>
<dbReference type="FunFam" id="1.20.58.1610:FF:000003">
    <property type="entry name" value="NADH-quinone oxidoreductase subunit A"/>
    <property type="match status" value="1"/>
</dbReference>
<evidence type="ECO:0000256" key="13">
    <source>
        <dbReference type="HAMAP-Rule" id="MF_01394"/>
    </source>
</evidence>
<reference evidence="16" key="1">
    <citation type="submission" date="2018-02" db="EMBL/GenBank/DDBJ databases">
        <title>Genome sequencing of Solimonas sp. HR-BB.</title>
        <authorList>
            <person name="Lee Y."/>
            <person name="Jeon C.O."/>
        </authorList>
    </citation>
    <scope>NUCLEOTIDE SEQUENCE [LARGE SCALE GENOMIC DNA]</scope>
    <source>
        <strain evidence="16">HR-E</strain>
    </source>
</reference>
<dbReference type="AlphaFoldDB" id="A0A2P6AUD1"/>
<evidence type="ECO:0000256" key="1">
    <source>
        <dbReference type="ARBA" id="ARBA00004141"/>
    </source>
</evidence>
<dbReference type="PANTHER" id="PTHR11058">
    <property type="entry name" value="NADH-UBIQUINONE OXIDOREDUCTASE CHAIN 3"/>
    <property type="match status" value="1"/>
</dbReference>
<dbReference type="OrthoDB" id="9791970at2"/>
<dbReference type="GO" id="GO:0030964">
    <property type="term" value="C:NADH dehydrogenase complex"/>
    <property type="evidence" value="ECO:0007669"/>
    <property type="project" value="TreeGrafter"/>
</dbReference>
<keyword evidence="10 13" id="KW-0520">NAD</keyword>
<dbReference type="Pfam" id="PF00507">
    <property type="entry name" value="Oxidored_q4"/>
    <property type="match status" value="1"/>
</dbReference>
<organism evidence="15 16">
    <name type="scientific">Amnimonas aquatica</name>
    <dbReference type="NCBI Taxonomy" id="2094561"/>
    <lineage>
        <taxon>Bacteria</taxon>
        <taxon>Pseudomonadati</taxon>
        <taxon>Pseudomonadota</taxon>
        <taxon>Gammaproteobacteria</taxon>
        <taxon>Moraxellales</taxon>
        <taxon>Moraxellaceae</taxon>
        <taxon>Amnimonas</taxon>
    </lineage>
</organism>
<evidence type="ECO:0000256" key="6">
    <source>
        <dbReference type="ARBA" id="ARBA00022692"/>
    </source>
</evidence>
<name>A0A2P6AUD1_9GAMM</name>
<dbReference type="EC" id="7.1.1.-" evidence="13"/>
<keyword evidence="7 13" id="KW-0874">Quinone</keyword>
<evidence type="ECO:0000256" key="5">
    <source>
        <dbReference type="ARBA" id="ARBA00022519"/>
    </source>
</evidence>
<evidence type="ECO:0000256" key="10">
    <source>
        <dbReference type="ARBA" id="ARBA00023027"/>
    </source>
</evidence>
<keyword evidence="3 13" id="KW-0813">Transport</keyword>
<evidence type="ECO:0000256" key="4">
    <source>
        <dbReference type="ARBA" id="ARBA00022475"/>
    </source>
</evidence>
<dbReference type="InterPro" id="IPR000440">
    <property type="entry name" value="NADH_UbQ/plastoQ_OxRdtase_su3"/>
</dbReference>
<keyword evidence="5" id="KW-0997">Cell inner membrane</keyword>
<feature type="transmembrane region" description="Helical" evidence="13">
    <location>
        <begin position="66"/>
        <end position="88"/>
    </location>
</feature>
<comment type="catalytic activity">
    <reaction evidence="13 14">
        <text>a quinone + NADH + 5 H(+)(in) = a quinol + NAD(+) + 4 H(+)(out)</text>
        <dbReference type="Rhea" id="RHEA:57888"/>
        <dbReference type="ChEBI" id="CHEBI:15378"/>
        <dbReference type="ChEBI" id="CHEBI:24646"/>
        <dbReference type="ChEBI" id="CHEBI:57540"/>
        <dbReference type="ChEBI" id="CHEBI:57945"/>
        <dbReference type="ChEBI" id="CHEBI:132124"/>
    </reaction>
</comment>
<evidence type="ECO:0000313" key="15">
    <source>
        <dbReference type="EMBL" id="PQA49480.1"/>
    </source>
</evidence>
<keyword evidence="4 13" id="KW-1003">Cell membrane</keyword>
<dbReference type="GO" id="GO:0008137">
    <property type="term" value="F:NADH dehydrogenase (ubiquinone) activity"/>
    <property type="evidence" value="ECO:0007669"/>
    <property type="project" value="InterPro"/>
</dbReference>
<feature type="transmembrane region" description="Helical" evidence="13">
    <location>
        <begin position="12"/>
        <end position="35"/>
    </location>
</feature>
<dbReference type="GO" id="GO:0005886">
    <property type="term" value="C:plasma membrane"/>
    <property type="evidence" value="ECO:0007669"/>
    <property type="project" value="UniProtKB-SubCell"/>
</dbReference>
<dbReference type="Gene3D" id="1.20.58.1610">
    <property type="entry name" value="NADH:ubiquinone/plastoquinone oxidoreductase, chain 3"/>
    <property type="match status" value="1"/>
</dbReference>
<comment type="subunit">
    <text evidence="13">NDH-1 is composed of 14 different subunits. Subunits NuoA, H, J, K, L, M, N constitute the membrane sector of the complex.</text>
</comment>
<dbReference type="InterPro" id="IPR023043">
    <property type="entry name" value="NAD(P)H_OxRDtase_bac/plastid"/>
</dbReference>
<dbReference type="InterPro" id="IPR038430">
    <property type="entry name" value="NDAH_ubi_oxred_su3_sf"/>
</dbReference>
<feature type="transmembrane region" description="Helical" evidence="13">
    <location>
        <begin position="94"/>
        <end position="116"/>
    </location>
</feature>
<evidence type="ECO:0000313" key="16">
    <source>
        <dbReference type="Proteomes" id="UP000243900"/>
    </source>
</evidence>
<protein>
    <recommendedName>
        <fullName evidence="13">NADH-quinone oxidoreductase subunit A</fullName>
        <ecNumber evidence="13">7.1.1.-</ecNumber>
    </recommendedName>
    <alternativeName>
        <fullName evidence="13">NADH dehydrogenase I subunit A</fullName>
    </alternativeName>
    <alternativeName>
        <fullName evidence="13">NDH-1 subunit A</fullName>
    </alternativeName>
    <alternativeName>
        <fullName evidence="13">NUO1</fullName>
    </alternativeName>
</protein>